<name>A0A146JXL5_9EUKA</name>
<protein>
    <submittedName>
        <fullName evidence="1">Uncharacterized protein</fullName>
    </submittedName>
</protein>
<feature type="non-terminal residue" evidence="1">
    <location>
        <position position="1"/>
    </location>
</feature>
<dbReference type="EMBL" id="GDID01007678">
    <property type="protein sequence ID" value="JAP88928.1"/>
    <property type="molecule type" value="Transcribed_RNA"/>
</dbReference>
<reference evidence="1" key="1">
    <citation type="submission" date="2015-07" db="EMBL/GenBank/DDBJ databases">
        <title>Adaptation to a free-living lifestyle via gene acquisitions in the diplomonad Trepomonas sp. PC1.</title>
        <authorList>
            <person name="Xu F."/>
            <person name="Jerlstrom-Hultqvist J."/>
            <person name="Kolisko M."/>
            <person name="Simpson A.G.B."/>
            <person name="Roger A.J."/>
            <person name="Svard S.G."/>
            <person name="Andersson J.O."/>
        </authorList>
    </citation>
    <scope>NUCLEOTIDE SEQUENCE</scope>
    <source>
        <strain evidence="1">PC1</strain>
    </source>
</reference>
<dbReference type="AlphaFoldDB" id="A0A146JXL5"/>
<proteinExistence type="predicted"/>
<evidence type="ECO:0000313" key="1">
    <source>
        <dbReference type="EMBL" id="JAP88928.1"/>
    </source>
</evidence>
<accession>A0A146JXL5</accession>
<sequence length="333" mass="38371">IKYEQVKTIADIDDITFTSGCSNNINVFGTFYEDKDNFVLIFLDKKLISIKGPYFFPILSVHLIPYEIENKLTHILFVGSNEVDLMIINNSEVKNIAKAIPSIYFDGIMQISYIDQQLVVRTGDRRIVVFNINVYDILLNIEQSLMKSSESDIIIEEAQNIQIQCCDTQVFEVTPQFVSLEQIDNKFQIQQYRRDGLVFGKYKNSFFLNIDEQPLKFLCITGLDDKSADFYLLFPDQICSFCVVSTITGEFKSECFKRVVEGQFNNFSYDHKRNKLICVGHQLYVIELNQNSVKYEQIIIQKDLSGEGEGVCIDEEVIYITGPTGVQIMDIDW</sequence>
<gene>
    <name evidence="1" type="ORF">TPC1_31577</name>
</gene>
<organism evidence="1">
    <name type="scientific">Trepomonas sp. PC1</name>
    <dbReference type="NCBI Taxonomy" id="1076344"/>
    <lineage>
        <taxon>Eukaryota</taxon>
        <taxon>Metamonada</taxon>
        <taxon>Diplomonadida</taxon>
        <taxon>Hexamitidae</taxon>
        <taxon>Hexamitinae</taxon>
        <taxon>Trepomonas</taxon>
    </lineage>
</organism>